<keyword evidence="1" id="KW-0812">Transmembrane</keyword>
<feature type="transmembrane region" description="Helical" evidence="1">
    <location>
        <begin position="20"/>
        <end position="40"/>
    </location>
</feature>
<evidence type="ECO:0000313" key="3">
    <source>
        <dbReference type="Proteomes" id="UP000239388"/>
    </source>
</evidence>
<dbReference type="RefSeq" id="WP_105354072.1">
    <property type="nucleotide sequence ID" value="NZ_PUIB01000011.1"/>
</dbReference>
<protein>
    <submittedName>
        <fullName evidence="2">Uncharacterized protein</fullName>
    </submittedName>
</protein>
<organism evidence="2 3">
    <name type="scientific">Blastopirellula marina</name>
    <dbReference type="NCBI Taxonomy" id="124"/>
    <lineage>
        <taxon>Bacteria</taxon>
        <taxon>Pseudomonadati</taxon>
        <taxon>Planctomycetota</taxon>
        <taxon>Planctomycetia</taxon>
        <taxon>Pirellulales</taxon>
        <taxon>Pirellulaceae</taxon>
        <taxon>Blastopirellula</taxon>
    </lineage>
</organism>
<accession>A0A2S8G358</accession>
<dbReference type="OrthoDB" id="268426at2"/>
<reference evidence="2 3" key="1">
    <citation type="submission" date="2018-02" db="EMBL/GenBank/DDBJ databases">
        <title>Comparative genomes isolates from brazilian mangrove.</title>
        <authorList>
            <person name="Araujo J.E."/>
            <person name="Taketani R.G."/>
            <person name="Silva M.C.P."/>
            <person name="Loureco M.V."/>
            <person name="Andreote F.D."/>
        </authorList>
    </citation>
    <scope>NUCLEOTIDE SEQUENCE [LARGE SCALE GENOMIC DNA]</scope>
    <source>
        <strain evidence="2 3">NAP PRIS-MGV</strain>
    </source>
</reference>
<dbReference type="AlphaFoldDB" id="A0A2S8G358"/>
<sequence>MSSKKDTIASPPADGVLSPTSRGIVSLILFIYLFGLWVVVSSSLDGPHSSPVHEKLLNFFQLYTEPLNLEVRSSHYALYSGSPADYEHFFRIELPDSNGETQAYQVPGPMLGSGLNDPYRYERLAKIVAVSAEANDDTIPAEITKGIGQYFIRLTGQRKLTIQCVRRRPQPMELQMDGQQFSADPRDASYEDVIYRAQVWLDDQGAIEHIKEMATEHVAPVQ</sequence>
<proteinExistence type="predicted"/>
<keyword evidence="1" id="KW-1133">Transmembrane helix</keyword>
<evidence type="ECO:0000256" key="1">
    <source>
        <dbReference type="SAM" id="Phobius"/>
    </source>
</evidence>
<name>A0A2S8G358_9BACT</name>
<dbReference type="EMBL" id="PUIB01000011">
    <property type="protein sequence ID" value="PQO38574.1"/>
    <property type="molecule type" value="Genomic_DNA"/>
</dbReference>
<evidence type="ECO:0000313" key="2">
    <source>
        <dbReference type="EMBL" id="PQO38574.1"/>
    </source>
</evidence>
<dbReference type="Proteomes" id="UP000239388">
    <property type="component" value="Unassembled WGS sequence"/>
</dbReference>
<keyword evidence="1" id="KW-0472">Membrane</keyword>
<gene>
    <name evidence="2" type="ORF">C5Y98_11040</name>
</gene>
<comment type="caution">
    <text evidence="2">The sequence shown here is derived from an EMBL/GenBank/DDBJ whole genome shotgun (WGS) entry which is preliminary data.</text>
</comment>